<geneLocation type="plasmid" evidence="2">
    <name>pretnxc12d</name>
</geneLocation>
<proteinExistence type="predicted"/>
<name>A0AAN1BLK5_RHIET</name>
<reference evidence="1 2" key="1">
    <citation type="submission" date="2017-04" db="EMBL/GenBank/DDBJ databases">
        <title>Complete genome sequences of Rhizobium genomic linages associated to common bean (phaseolus vulgaris).</title>
        <authorList>
            <person name="Santamaria R.I."/>
            <person name="Bustos P."/>
            <person name="Perez-Carrascal O."/>
            <person name="Martinez-Flores I."/>
            <person name="Juarez S."/>
            <person name="Lozano L."/>
            <person name="Miranda F."/>
            <person name="Vinuesa P."/>
            <person name="Martinez-Romero E."/>
            <person name="Cevallos M.A."/>
            <person name="Romero D."/>
            <person name="Davila G."/>
            <person name="Gonzalez V."/>
        </authorList>
    </citation>
    <scope>NUCLEOTIDE SEQUENCE [LARGE SCALE GENOMIC DNA]</scope>
    <source>
        <strain evidence="1 2">NXC12</strain>
        <plasmid evidence="2">pretnxc12d</plasmid>
    </source>
</reference>
<accession>A0AAN1BLK5</accession>
<dbReference type="Proteomes" id="UP000194159">
    <property type="component" value="Plasmid pRetNXC12d"/>
</dbReference>
<evidence type="ECO:0000313" key="1">
    <source>
        <dbReference type="EMBL" id="ARQ13404.1"/>
    </source>
</evidence>
<organism evidence="1 2">
    <name type="scientific">Rhizobium etli</name>
    <dbReference type="NCBI Taxonomy" id="29449"/>
    <lineage>
        <taxon>Bacteria</taxon>
        <taxon>Pseudomonadati</taxon>
        <taxon>Pseudomonadota</taxon>
        <taxon>Alphaproteobacteria</taxon>
        <taxon>Hyphomicrobiales</taxon>
        <taxon>Rhizobiaceae</taxon>
        <taxon>Rhizobium/Agrobacterium group</taxon>
        <taxon>Rhizobium</taxon>
    </lineage>
</organism>
<dbReference type="EMBL" id="CP020910">
    <property type="protein sequence ID" value="ARQ13404.1"/>
    <property type="molecule type" value="Genomic_DNA"/>
</dbReference>
<sequence>MLDGSAILLAVFELDTDVGSDQVGLAGDHCDELVEESKPTVKAVFAIEGF</sequence>
<gene>
    <name evidence="1" type="ORF">NXC12_PD00310</name>
</gene>
<dbReference type="AlphaFoldDB" id="A0AAN1BLK5"/>
<keyword evidence="1" id="KW-0614">Plasmid</keyword>
<evidence type="ECO:0000313" key="2">
    <source>
        <dbReference type="Proteomes" id="UP000194159"/>
    </source>
</evidence>
<protein>
    <submittedName>
        <fullName evidence="1">Uncharacterized protein</fullName>
    </submittedName>
</protein>
<dbReference type="RefSeq" id="WP_198388418.1">
    <property type="nucleotide sequence ID" value="NZ_CP020910.1"/>
</dbReference>